<evidence type="ECO:0000313" key="2">
    <source>
        <dbReference type="Proteomes" id="UP001595953"/>
    </source>
</evidence>
<gene>
    <name evidence="1" type="ORF">ACFO5O_14550</name>
</gene>
<dbReference type="EMBL" id="JBHSGP010000014">
    <property type="protein sequence ID" value="MFC4723553.1"/>
    <property type="molecule type" value="Genomic_DNA"/>
</dbReference>
<dbReference type="Proteomes" id="UP001595953">
    <property type="component" value="Unassembled WGS sequence"/>
</dbReference>
<protein>
    <submittedName>
        <fullName evidence="1">Four helix bundle protein</fullName>
    </submittedName>
</protein>
<keyword evidence="2" id="KW-1185">Reference proteome</keyword>
<proteinExistence type="predicted"/>
<reference evidence="2" key="1">
    <citation type="journal article" date="2019" name="Int. J. Syst. Evol. Microbiol.">
        <title>The Global Catalogue of Microorganisms (GCM) 10K type strain sequencing project: providing services to taxonomists for standard genome sequencing and annotation.</title>
        <authorList>
            <consortium name="The Broad Institute Genomics Platform"/>
            <consortium name="The Broad Institute Genome Sequencing Center for Infectious Disease"/>
            <person name="Wu L."/>
            <person name="Ma J."/>
        </authorList>
    </citation>
    <scope>NUCLEOTIDE SEQUENCE [LARGE SCALE GENOMIC DNA]</scope>
    <source>
        <strain evidence="2">CCUG 63682</strain>
    </source>
</reference>
<dbReference type="InterPro" id="IPR012657">
    <property type="entry name" value="23S_rRNA-intervening_sequence"/>
</dbReference>
<evidence type="ECO:0000313" key="1">
    <source>
        <dbReference type="EMBL" id="MFC4723553.1"/>
    </source>
</evidence>
<sequence length="120" mass="13605">MTIELKERTNLFAHNCVKLALELPNSFLGNHIKSQLIRCSTSVAANYRATCLAQSKKSFISKISIVIEEVDESLFWIEFLVQDNLLSKEICNSLLKEADELTRIFISSRKTAKLGLKTNQ</sequence>
<dbReference type="RefSeq" id="WP_387965043.1">
    <property type="nucleotide sequence ID" value="NZ_JBHSGP010000014.1"/>
</dbReference>
<organism evidence="1 2">
    <name type="scientific">Geojedonia litorea</name>
    <dbReference type="NCBI Taxonomy" id="1268269"/>
    <lineage>
        <taxon>Bacteria</taxon>
        <taxon>Pseudomonadati</taxon>
        <taxon>Bacteroidota</taxon>
        <taxon>Flavobacteriia</taxon>
        <taxon>Flavobacteriales</taxon>
        <taxon>Flavobacteriaceae</taxon>
        <taxon>Geojedonia</taxon>
    </lineage>
</organism>
<name>A0ABV9N9C1_9FLAO</name>
<dbReference type="Pfam" id="PF05635">
    <property type="entry name" value="23S_rRNA_IVP"/>
    <property type="match status" value="1"/>
</dbReference>
<accession>A0ABV9N9C1</accession>
<comment type="caution">
    <text evidence="1">The sequence shown here is derived from an EMBL/GenBank/DDBJ whole genome shotgun (WGS) entry which is preliminary data.</text>
</comment>
<dbReference type="SUPFAM" id="SSF158446">
    <property type="entry name" value="IVS-encoded protein-like"/>
    <property type="match status" value="1"/>
</dbReference>
<dbReference type="PIRSF" id="PIRSF035652">
    <property type="entry name" value="CHP02436"/>
    <property type="match status" value="1"/>
</dbReference>
<dbReference type="Gene3D" id="1.20.1440.60">
    <property type="entry name" value="23S rRNA-intervening sequence"/>
    <property type="match status" value="1"/>
</dbReference>
<dbReference type="InterPro" id="IPR036583">
    <property type="entry name" value="23S_rRNA_IVS_sf"/>
</dbReference>
<dbReference type="NCBIfam" id="TIGR02436">
    <property type="entry name" value="four helix bundle protein"/>
    <property type="match status" value="1"/>
</dbReference>